<evidence type="ECO:0000313" key="3">
    <source>
        <dbReference type="Proteomes" id="UP000217257"/>
    </source>
</evidence>
<gene>
    <name evidence="2" type="ORF">CYFUS_002471</name>
</gene>
<evidence type="ECO:0000313" key="2">
    <source>
        <dbReference type="EMBL" id="ATB37050.1"/>
    </source>
</evidence>
<feature type="transmembrane region" description="Helical" evidence="1">
    <location>
        <begin position="68"/>
        <end position="92"/>
    </location>
</feature>
<feature type="transmembrane region" description="Helical" evidence="1">
    <location>
        <begin position="12"/>
        <end position="28"/>
    </location>
</feature>
<dbReference type="KEGG" id="cfus:CYFUS_002471"/>
<sequence length="111" mass="11593">MEDILPNLIPPVLSLLGGLLAFVIREDYPREGRALSRGSWSAFFVTAVAAAPAVLFAASTGFKPLGMMFMLTLILAMGSAVVGLIVFIIGWISGWKATPEDDAAASSAPPA</sequence>
<dbReference type="AlphaFoldDB" id="A0A250J0K0"/>
<accession>A0A250J0K0</accession>
<keyword evidence="1" id="KW-1133">Transmembrane helix</keyword>
<proteinExistence type="predicted"/>
<dbReference type="Proteomes" id="UP000217257">
    <property type="component" value="Chromosome"/>
</dbReference>
<reference evidence="2 3" key="1">
    <citation type="submission" date="2017-06" db="EMBL/GenBank/DDBJ databases">
        <title>Sequencing and comparative analysis of myxobacterial genomes.</title>
        <authorList>
            <person name="Rupp O."/>
            <person name="Goesmann A."/>
            <person name="Sogaard-Andersen L."/>
        </authorList>
    </citation>
    <scope>NUCLEOTIDE SEQUENCE [LARGE SCALE GENOMIC DNA]</scope>
    <source>
        <strain evidence="2 3">DSM 52655</strain>
    </source>
</reference>
<organism evidence="2 3">
    <name type="scientific">Cystobacter fuscus</name>
    <dbReference type="NCBI Taxonomy" id="43"/>
    <lineage>
        <taxon>Bacteria</taxon>
        <taxon>Pseudomonadati</taxon>
        <taxon>Myxococcota</taxon>
        <taxon>Myxococcia</taxon>
        <taxon>Myxococcales</taxon>
        <taxon>Cystobacterineae</taxon>
        <taxon>Archangiaceae</taxon>
        <taxon>Cystobacter</taxon>
    </lineage>
</organism>
<feature type="transmembrane region" description="Helical" evidence="1">
    <location>
        <begin position="40"/>
        <end position="62"/>
    </location>
</feature>
<keyword evidence="1" id="KW-0812">Transmembrane</keyword>
<keyword evidence="1" id="KW-0472">Membrane</keyword>
<protein>
    <submittedName>
        <fullName evidence="2">Uncharacterized protein</fullName>
    </submittedName>
</protein>
<dbReference type="RefSeq" id="WP_095985420.1">
    <property type="nucleotide sequence ID" value="NZ_CP022098.1"/>
</dbReference>
<name>A0A250J0K0_9BACT</name>
<dbReference type="EMBL" id="CP022098">
    <property type="protein sequence ID" value="ATB37050.1"/>
    <property type="molecule type" value="Genomic_DNA"/>
</dbReference>
<evidence type="ECO:0000256" key="1">
    <source>
        <dbReference type="SAM" id="Phobius"/>
    </source>
</evidence>